<feature type="repeat" description="WD" evidence="1">
    <location>
        <begin position="5"/>
        <end position="46"/>
    </location>
</feature>
<accession>A0A8S1YS03</accession>
<proteinExistence type="predicted"/>
<gene>
    <name evidence="2" type="ORF">POCTA_138.1.T1870004</name>
</gene>
<dbReference type="InterPro" id="IPR019775">
    <property type="entry name" value="WD40_repeat_CS"/>
</dbReference>
<dbReference type="PANTHER" id="PTHR45333">
    <property type="entry name" value="MEMBRANE PROTEIN-RELATED"/>
    <property type="match status" value="1"/>
</dbReference>
<comment type="caution">
    <text evidence="2">The sequence shown here is derived from an EMBL/GenBank/DDBJ whole genome shotgun (WGS) entry which is preliminary data.</text>
</comment>
<dbReference type="Proteomes" id="UP000683925">
    <property type="component" value="Unassembled WGS sequence"/>
</dbReference>
<dbReference type="PROSITE" id="PS00678">
    <property type="entry name" value="WD_REPEATS_1"/>
    <property type="match status" value="1"/>
</dbReference>
<dbReference type="OMA" id="NAIRLWV"/>
<evidence type="ECO:0000313" key="2">
    <source>
        <dbReference type="EMBL" id="CAD8214704.1"/>
    </source>
</evidence>
<dbReference type="EMBL" id="CAJJDP010000191">
    <property type="protein sequence ID" value="CAD8214704.1"/>
    <property type="molecule type" value="Genomic_DNA"/>
</dbReference>
<reference evidence="2" key="1">
    <citation type="submission" date="2021-01" db="EMBL/GenBank/DDBJ databases">
        <authorList>
            <consortium name="Genoscope - CEA"/>
            <person name="William W."/>
        </authorList>
    </citation>
    <scope>NUCLEOTIDE SEQUENCE</scope>
</reference>
<keyword evidence="3" id="KW-1185">Reference proteome</keyword>
<sequence>MGSKLDGHSRAVYSICYSPDGTTLASGGQDKSIRLWDVKSGQEILYPDNRFKDILAQFQVSGLRNINLQEGCIYFSLLSVISPVNFLVISKQLRFCTQGALILKGQFSNQSGIDLRKLFKQKGSFILENQFELQKQ</sequence>
<dbReference type="OrthoDB" id="2615105at2759"/>
<dbReference type="PROSITE" id="PS50082">
    <property type="entry name" value="WD_REPEATS_2"/>
    <property type="match status" value="1"/>
</dbReference>
<dbReference type="PROSITE" id="PS50294">
    <property type="entry name" value="WD_REPEATS_REGION"/>
    <property type="match status" value="1"/>
</dbReference>
<protein>
    <submittedName>
        <fullName evidence="2">Uncharacterized protein</fullName>
    </submittedName>
</protein>
<keyword evidence="1" id="KW-0853">WD repeat</keyword>
<dbReference type="SMART" id="SM00320">
    <property type="entry name" value="WD40"/>
    <property type="match status" value="1"/>
</dbReference>
<dbReference type="PANTHER" id="PTHR45333:SF1">
    <property type="entry name" value="CHROMOSOME UNDETERMINED SCAFFOLD_625, WHOLE GENOME SHOTGUN SEQUENCE"/>
    <property type="match status" value="1"/>
</dbReference>
<name>A0A8S1YS03_PAROT</name>
<organism evidence="2 3">
    <name type="scientific">Paramecium octaurelia</name>
    <dbReference type="NCBI Taxonomy" id="43137"/>
    <lineage>
        <taxon>Eukaryota</taxon>
        <taxon>Sar</taxon>
        <taxon>Alveolata</taxon>
        <taxon>Ciliophora</taxon>
        <taxon>Intramacronucleata</taxon>
        <taxon>Oligohymenophorea</taxon>
        <taxon>Peniculida</taxon>
        <taxon>Parameciidae</taxon>
        <taxon>Paramecium</taxon>
    </lineage>
</organism>
<dbReference type="InterPro" id="IPR001680">
    <property type="entry name" value="WD40_rpt"/>
</dbReference>
<evidence type="ECO:0000256" key="1">
    <source>
        <dbReference type="PROSITE-ProRule" id="PRU00221"/>
    </source>
</evidence>
<evidence type="ECO:0000313" key="3">
    <source>
        <dbReference type="Proteomes" id="UP000683925"/>
    </source>
</evidence>
<dbReference type="AlphaFoldDB" id="A0A8S1YS03"/>
<dbReference type="Pfam" id="PF00400">
    <property type="entry name" value="WD40"/>
    <property type="match status" value="1"/>
</dbReference>